<organism evidence="1 2">
    <name type="scientific">Cenococcum geophilum 1.58</name>
    <dbReference type="NCBI Taxonomy" id="794803"/>
    <lineage>
        <taxon>Eukaryota</taxon>
        <taxon>Fungi</taxon>
        <taxon>Dikarya</taxon>
        <taxon>Ascomycota</taxon>
        <taxon>Pezizomycotina</taxon>
        <taxon>Dothideomycetes</taxon>
        <taxon>Pleosporomycetidae</taxon>
        <taxon>Gloniales</taxon>
        <taxon>Gloniaceae</taxon>
        <taxon>Cenococcum</taxon>
    </lineage>
</organism>
<evidence type="ECO:0000313" key="1">
    <source>
        <dbReference type="EMBL" id="OCK87113.1"/>
    </source>
</evidence>
<keyword evidence="2" id="KW-1185">Reference proteome</keyword>
<accession>A0ACC8ELI7</accession>
<dbReference type="Proteomes" id="UP000250078">
    <property type="component" value="Unassembled WGS sequence"/>
</dbReference>
<reference evidence="1 2" key="1">
    <citation type="journal article" date="2016" name="Nat. Commun.">
        <title>Ectomycorrhizal ecology is imprinted in the genome of the dominant symbiotic fungus Cenococcum geophilum.</title>
        <authorList>
            <consortium name="DOE Joint Genome Institute"/>
            <person name="Peter M."/>
            <person name="Kohler A."/>
            <person name="Ohm R.A."/>
            <person name="Kuo A."/>
            <person name="Krutzmann J."/>
            <person name="Morin E."/>
            <person name="Arend M."/>
            <person name="Barry K.W."/>
            <person name="Binder M."/>
            <person name="Choi C."/>
            <person name="Clum A."/>
            <person name="Copeland A."/>
            <person name="Grisel N."/>
            <person name="Haridas S."/>
            <person name="Kipfer T."/>
            <person name="LaButti K."/>
            <person name="Lindquist E."/>
            <person name="Lipzen A."/>
            <person name="Maire R."/>
            <person name="Meier B."/>
            <person name="Mihaltcheva S."/>
            <person name="Molinier V."/>
            <person name="Murat C."/>
            <person name="Poggeler S."/>
            <person name="Quandt C.A."/>
            <person name="Sperisen C."/>
            <person name="Tritt A."/>
            <person name="Tisserant E."/>
            <person name="Crous P.W."/>
            <person name="Henrissat B."/>
            <person name="Nehls U."/>
            <person name="Egli S."/>
            <person name="Spatafora J.W."/>
            <person name="Grigoriev I.V."/>
            <person name="Martin F.M."/>
        </authorList>
    </citation>
    <scope>NUCLEOTIDE SEQUENCE [LARGE SCALE GENOMIC DNA]</scope>
    <source>
        <strain evidence="1 2">1.58</strain>
    </source>
</reference>
<protein>
    <submittedName>
        <fullName evidence="1">DNase I-like protein</fullName>
    </submittedName>
</protein>
<evidence type="ECO:0000313" key="2">
    <source>
        <dbReference type="Proteomes" id="UP000250078"/>
    </source>
</evidence>
<sequence length="1025" mass="113544">MPSSNGGNGSVDLLDSKIPGAFPGAPSSAISTRQTLSQAVYARRSEYTRPRKIRIKVGTWNVAALKGTEKDIGGWFVEGKGIEEAMTGLTLSSTGKNDPSERESIEDQEARKSKKESTIPKNDSGSVPGGEDIGIYALGLQEIVDINSPAEALRPYTDPSPSNRFKAAIQEALPPGYELIAEQQLIGLLLLVYISPRFVSEIESISTTSVGTGVMGVMGNKGAVTARLVLGETTRLVFINSHLAAGADKAALDRRNWDASQITNRTKFDPIVDSMGTSQASGEALGQEDFAFWFGDLNYRLEGMSGDDVRHLLMLHTRGEYGTAGQPVSSSEKGGSEEFQNSSAPRSCSSASSATDKSSNYHSQHSTVTKDTSIDSIPMLAHLDPTSLHTTLSSLLSHDELYQQQKTRKAFHDGWREGPLEFLPTYKYDIGSVGAFDSSEKKRCPSWCDRILYRTRRDKLAYDTKVIEEEAAKKKDEEMKARGMEEAGADEDVLFDYNPETDGDDYDEYLDSEPEIIVTKEGFQDEIFLEYYTAHQRVISSDHKPLDAVFVLKYDAVVPDLKARVHQEVVRELDRAENEGRPTITLIVDHSIGTNGSESVDSDVANLEGVDFGDVRFATSKRRSVTIANTGRVQATIGFVDRPAAKRQPGPTPPWLSIIFDREPDVSIGAFNGHKQYTIEPGEVCNAELKLLVDAIDIVRDLNNDATGLEDILVLRVENGRDHFLPVRGRWLQSSFGRSIDKLIRIPEGGIRRLQRQKPTGDDQGVMWSAPRELFRLTESVEDLVERTLAEWDMTSSGNDRPPWKNNAGWPFAEGSWYITSSATRDALRPMIYEALDCDQPFESAFDVKTVPMQRLETLAGTLIVFLRSLEDGIITGGLWEKLESGMVARERAKRQLSLEDERTWVLEILSSAPNHNISFILLTSMLSRIAVEIANSTKPSRTPRSSVELPTSPKVSVRRKTLSQIPEVARMQLINKNFAAIFSEEMIKVPELEKGKEKEKRLREERMMRVIEIFLSDGGSGPGG</sequence>
<proteinExistence type="predicted"/>
<gene>
    <name evidence="1" type="ORF">K441DRAFT_671261</name>
</gene>
<name>A0ACC8ELI7_9PEZI</name>
<dbReference type="EMBL" id="KV748269">
    <property type="protein sequence ID" value="OCK87113.1"/>
    <property type="molecule type" value="Genomic_DNA"/>
</dbReference>